<evidence type="ECO:0000256" key="4">
    <source>
        <dbReference type="SAM" id="SignalP"/>
    </source>
</evidence>
<keyword evidence="6" id="KW-0966">Cell projection</keyword>
<evidence type="ECO:0000256" key="2">
    <source>
        <dbReference type="ARBA" id="ARBA00022729"/>
    </source>
</evidence>
<dbReference type="CDD" id="cd11614">
    <property type="entry name" value="SAF_CpaB_FlgA_like"/>
    <property type="match status" value="1"/>
</dbReference>
<comment type="caution">
    <text evidence="6">The sequence shown here is derived from an EMBL/GenBank/DDBJ whole genome shotgun (WGS) entry which is preliminary data.</text>
</comment>
<protein>
    <submittedName>
        <fullName evidence="6">Flagella basal body P-ring formation protein FlgA</fullName>
    </submittedName>
</protein>
<dbReference type="Gene3D" id="2.30.30.760">
    <property type="match status" value="1"/>
</dbReference>
<keyword evidence="6" id="KW-0282">Flagellum</keyword>
<dbReference type="RefSeq" id="WP_121938264.1">
    <property type="nucleotide sequence ID" value="NZ_REFR01000010.1"/>
</dbReference>
<accession>A0A3M0CPZ1</accession>
<reference evidence="6 7" key="1">
    <citation type="submission" date="2018-10" db="EMBL/GenBank/DDBJ databases">
        <title>Genomic Encyclopedia of Archaeal and Bacterial Type Strains, Phase II (KMG-II): from individual species to whole genera.</title>
        <authorList>
            <person name="Goeker M."/>
        </authorList>
    </citation>
    <scope>NUCLEOTIDE SEQUENCE [LARGE SCALE GENOMIC DNA]</scope>
    <source>
        <strain evidence="6 7">DSM 25217</strain>
    </source>
</reference>
<dbReference type="NCBIfam" id="TIGR03170">
    <property type="entry name" value="flgA_cterm"/>
    <property type="match status" value="1"/>
</dbReference>
<organism evidence="6 7">
    <name type="scientific">Eilatimonas milleporae</name>
    <dbReference type="NCBI Taxonomy" id="911205"/>
    <lineage>
        <taxon>Bacteria</taxon>
        <taxon>Pseudomonadati</taxon>
        <taxon>Pseudomonadota</taxon>
        <taxon>Alphaproteobacteria</taxon>
        <taxon>Kordiimonadales</taxon>
        <taxon>Kordiimonadaceae</taxon>
        <taxon>Eilatimonas</taxon>
    </lineage>
</organism>
<feature type="chain" id="PRO_5018241895" evidence="4">
    <location>
        <begin position="40"/>
        <end position="333"/>
    </location>
</feature>
<dbReference type="InterPro" id="IPR013974">
    <property type="entry name" value="SAF"/>
</dbReference>
<dbReference type="GO" id="GO:0044780">
    <property type="term" value="P:bacterial-type flagellum assembly"/>
    <property type="evidence" value="ECO:0007669"/>
    <property type="project" value="InterPro"/>
</dbReference>
<dbReference type="Proteomes" id="UP000271227">
    <property type="component" value="Unassembled WGS sequence"/>
</dbReference>
<name>A0A3M0CPZ1_9PROT</name>
<dbReference type="GO" id="GO:0042597">
    <property type="term" value="C:periplasmic space"/>
    <property type="evidence" value="ECO:0007669"/>
    <property type="project" value="UniProtKB-SubCell"/>
</dbReference>
<dbReference type="PANTHER" id="PTHR36307:SF1">
    <property type="entry name" value="FLAGELLA BASAL BODY P-RING FORMATION PROTEIN FLGA"/>
    <property type="match status" value="1"/>
</dbReference>
<dbReference type="Pfam" id="PF13144">
    <property type="entry name" value="ChapFlgA"/>
    <property type="match status" value="1"/>
</dbReference>
<keyword evidence="6" id="KW-0969">Cilium</keyword>
<dbReference type="EMBL" id="REFR01000010">
    <property type="protein sequence ID" value="RMB08949.1"/>
    <property type="molecule type" value="Genomic_DNA"/>
</dbReference>
<gene>
    <name evidence="6" type="ORF">BXY39_1596</name>
</gene>
<dbReference type="InParanoid" id="A0A3M0CPZ1"/>
<evidence type="ECO:0000313" key="7">
    <source>
        <dbReference type="Proteomes" id="UP000271227"/>
    </source>
</evidence>
<feature type="domain" description="SAF" evidence="5">
    <location>
        <begin position="199"/>
        <end position="261"/>
    </location>
</feature>
<dbReference type="Gene3D" id="3.90.1210.10">
    <property type="entry name" value="Antifreeze-like/N-acetylneuraminic acid synthase C-terminal domain"/>
    <property type="match status" value="1"/>
</dbReference>
<keyword evidence="3" id="KW-0574">Periplasm</keyword>
<dbReference type="PANTHER" id="PTHR36307">
    <property type="entry name" value="FLAGELLA BASAL BODY P-RING FORMATION PROTEIN FLGA"/>
    <property type="match status" value="1"/>
</dbReference>
<evidence type="ECO:0000313" key="6">
    <source>
        <dbReference type="EMBL" id="RMB08949.1"/>
    </source>
</evidence>
<dbReference type="AlphaFoldDB" id="A0A3M0CPZ1"/>
<feature type="signal peptide" evidence="4">
    <location>
        <begin position="1"/>
        <end position="39"/>
    </location>
</feature>
<evidence type="ECO:0000256" key="3">
    <source>
        <dbReference type="ARBA" id="ARBA00022764"/>
    </source>
</evidence>
<sequence length="333" mass="36723">MTRASHTTKRMHRKPVRHGITALVLTSMAAMFAATPAYAVTIRQNIVVSGSTIRLGDLFTDIGDKAEDTVLDAPVPGRTINLTQFDLIRIIKDNDIDWTLPGHIRRVTIRRDGIPVEERDLEMLIADLAISEGAAPSLNVRLFGRFDNLYLPHGATLSDIEIDRFSLSSRRDRFSAVLRFPTGKSTQDISITGRLEEMHSVPVLARQIRPGDVVRQGDITWMDIPVQRVNARVIQTTDQIIGMTLRRPLRTGYPLMTTDLTRPLAVEKGHAVSITYSAGALKLAAAGRAMQDGAKGDTIRVMNSASNQALDARVISTNQVEVISIRSLLTANR</sequence>
<evidence type="ECO:0000259" key="5">
    <source>
        <dbReference type="SMART" id="SM00858"/>
    </source>
</evidence>
<evidence type="ECO:0000256" key="1">
    <source>
        <dbReference type="ARBA" id="ARBA00004418"/>
    </source>
</evidence>
<proteinExistence type="predicted"/>
<keyword evidence="7" id="KW-1185">Reference proteome</keyword>
<dbReference type="InterPro" id="IPR017585">
    <property type="entry name" value="SAF_FlgA"/>
</dbReference>
<keyword evidence="2 4" id="KW-0732">Signal</keyword>
<dbReference type="SMART" id="SM00858">
    <property type="entry name" value="SAF"/>
    <property type="match status" value="1"/>
</dbReference>
<dbReference type="InterPro" id="IPR039246">
    <property type="entry name" value="Flagellar_FlgA"/>
</dbReference>
<comment type="subcellular location">
    <subcellularLocation>
        <location evidence="1">Periplasm</location>
    </subcellularLocation>
</comment>
<dbReference type="OrthoDB" id="7727421at2"/>